<gene>
    <name evidence="2" type="ORF">BN2614_LOCUS4</name>
</gene>
<evidence type="ECO:0000313" key="3">
    <source>
        <dbReference type="Proteomes" id="UP000269945"/>
    </source>
</evidence>
<sequence>MLRDHIEKKHADKSRGCNLSSASTDCHNNSNKTGTKICGGSKKLQVDRIWSLRPSTSRFFISKGFKIRTHQQHRNIKSDHLEGL</sequence>
<feature type="compositionally biased region" description="Polar residues" evidence="1">
    <location>
        <begin position="17"/>
        <end position="34"/>
    </location>
</feature>
<feature type="region of interest" description="Disordered" evidence="1">
    <location>
        <begin position="1"/>
        <end position="34"/>
    </location>
</feature>
<protein>
    <submittedName>
        <fullName evidence="2">Uncharacterized protein</fullName>
    </submittedName>
</protein>
<feature type="compositionally biased region" description="Basic and acidic residues" evidence="1">
    <location>
        <begin position="1"/>
        <end position="15"/>
    </location>
</feature>
<reference evidence="2 3" key="1">
    <citation type="submission" date="2018-10" db="EMBL/GenBank/DDBJ databases">
        <authorList>
            <person name="Ekblom R."/>
            <person name="Jareborg N."/>
        </authorList>
    </citation>
    <scope>NUCLEOTIDE SEQUENCE [LARGE SCALE GENOMIC DNA]</scope>
    <source>
        <tissue evidence="2">Muscle</tissue>
    </source>
</reference>
<accession>A0A9X9M6L8</accession>
<keyword evidence="3" id="KW-1185">Reference proteome</keyword>
<name>A0A9X9M6L8_GULGU</name>
<comment type="caution">
    <text evidence="2">The sequence shown here is derived from an EMBL/GenBank/DDBJ whole genome shotgun (WGS) entry which is preliminary data.</text>
</comment>
<dbReference type="EMBL" id="CYRY02043530">
    <property type="protein sequence ID" value="VCX37998.1"/>
    <property type="molecule type" value="Genomic_DNA"/>
</dbReference>
<organism evidence="2 3">
    <name type="scientific">Gulo gulo</name>
    <name type="common">Wolverine</name>
    <name type="synonym">Gluton</name>
    <dbReference type="NCBI Taxonomy" id="48420"/>
    <lineage>
        <taxon>Eukaryota</taxon>
        <taxon>Metazoa</taxon>
        <taxon>Chordata</taxon>
        <taxon>Craniata</taxon>
        <taxon>Vertebrata</taxon>
        <taxon>Euteleostomi</taxon>
        <taxon>Mammalia</taxon>
        <taxon>Eutheria</taxon>
        <taxon>Laurasiatheria</taxon>
        <taxon>Carnivora</taxon>
        <taxon>Caniformia</taxon>
        <taxon>Musteloidea</taxon>
        <taxon>Mustelidae</taxon>
        <taxon>Guloninae</taxon>
        <taxon>Gulo</taxon>
    </lineage>
</organism>
<proteinExistence type="predicted"/>
<dbReference type="AlphaFoldDB" id="A0A9X9M6L8"/>
<evidence type="ECO:0000256" key="1">
    <source>
        <dbReference type="SAM" id="MobiDB-lite"/>
    </source>
</evidence>
<dbReference type="Proteomes" id="UP000269945">
    <property type="component" value="Unassembled WGS sequence"/>
</dbReference>
<evidence type="ECO:0000313" key="2">
    <source>
        <dbReference type="EMBL" id="VCX37998.1"/>
    </source>
</evidence>